<evidence type="ECO:0000256" key="4">
    <source>
        <dbReference type="ARBA" id="ARBA00023163"/>
    </source>
</evidence>
<dbReference type="GO" id="GO:0003700">
    <property type="term" value="F:DNA-binding transcription factor activity"/>
    <property type="evidence" value="ECO:0007669"/>
    <property type="project" value="TreeGrafter"/>
</dbReference>
<evidence type="ECO:0000256" key="1">
    <source>
        <dbReference type="ARBA" id="ARBA00022491"/>
    </source>
</evidence>
<name>A0A0J9BJY4_9FIRM</name>
<reference evidence="7 8" key="1">
    <citation type="submission" date="2011-04" db="EMBL/GenBank/DDBJ databases">
        <title>The Genome Sequence of Clostridium citroniae WAL-19142.</title>
        <authorList>
            <consortium name="The Broad Institute Genome Sequencing Platform"/>
            <person name="Earl A."/>
            <person name="Ward D."/>
            <person name="Feldgarden M."/>
            <person name="Gevers D."/>
            <person name="Warren Y.A."/>
            <person name="Tyrrell K.L."/>
            <person name="Citron D.M."/>
            <person name="Goldstein E.J."/>
            <person name="Daigneault M."/>
            <person name="Allen-Vercoe E."/>
            <person name="Young S.K."/>
            <person name="Zeng Q."/>
            <person name="Gargeya S."/>
            <person name="Fitzgerald M."/>
            <person name="Haas B."/>
            <person name="Abouelleil A."/>
            <person name="Alvarado L."/>
            <person name="Arachchi H.M."/>
            <person name="Berlin A."/>
            <person name="Brown A."/>
            <person name="Chapman S.B."/>
            <person name="Chen Z."/>
            <person name="Dunbar C."/>
            <person name="Freedman E."/>
            <person name="Gearin G."/>
            <person name="Gellesch M."/>
            <person name="Goldberg J."/>
            <person name="Griggs A."/>
            <person name="Gujja S."/>
            <person name="Heilman E.R."/>
            <person name="Heiman D."/>
            <person name="Howarth C."/>
            <person name="Larson L."/>
            <person name="Lui A."/>
            <person name="MacDonald P.J."/>
            <person name="Mehta T."/>
            <person name="Montmayeur A."/>
            <person name="Murphy C."/>
            <person name="Neiman D."/>
            <person name="Pearson M."/>
            <person name="Priest M."/>
            <person name="Roberts A."/>
            <person name="Saif S."/>
            <person name="Shea T."/>
            <person name="Shenoy N."/>
            <person name="Sisk P."/>
            <person name="Stolte C."/>
            <person name="Sykes S."/>
            <person name="White J."/>
            <person name="Yandava C."/>
            <person name="Wortman J."/>
            <person name="Nusbaum C."/>
            <person name="Birren B."/>
        </authorList>
    </citation>
    <scope>NUCLEOTIDE SEQUENCE [LARGE SCALE GENOMIC DNA]</scope>
    <source>
        <strain evidence="7 8">WAL-19142</strain>
    </source>
</reference>
<dbReference type="Proteomes" id="UP000037392">
    <property type="component" value="Unassembled WGS sequence"/>
</dbReference>
<dbReference type="InterPro" id="IPR050109">
    <property type="entry name" value="HTH-type_TetR-like_transc_reg"/>
</dbReference>
<dbReference type="PRINTS" id="PR00455">
    <property type="entry name" value="HTHTETR"/>
</dbReference>
<dbReference type="SUPFAM" id="SSF48498">
    <property type="entry name" value="Tetracyclin repressor-like, C-terminal domain"/>
    <property type="match status" value="1"/>
</dbReference>
<evidence type="ECO:0000313" key="7">
    <source>
        <dbReference type="EMBL" id="KMW13372.1"/>
    </source>
</evidence>
<protein>
    <recommendedName>
        <fullName evidence="6">HTH tetR-type domain-containing protein</fullName>
    </recommendedName>
</protein>
<keyword evidence="3 5" id="KW-0238">DNA-binding</keyword>
<dbReference type="InterPro" id="IPR001647">
    <property type="entry name" value="HTH_TetR"/>
</dbReference>
<proteinExistence type="predicted"/>
<dbReference type="RefSeq" id="WP_007861707.1">
    <property type="nucleotide sequence ID" value="NZ_KQ235875.1"/>
</dbReference>
<dbReference type="Gene3D" id="1.10.357.10">
    <property type="entry name" value="Tetracycline Repressor, domain 2"/>
    <property type="match status" value="1"/>
</dbReference>
<dbReference type="AlphaFoldDB" id="A0A0J9BJY4"/>
<dbReference type="OrthoDB" id="9812484at2"/>
<evidence type="ECO:0000256" key="3">
    <source>
        <dbReference type="ARBA" id="ARBA00023125"/>
    </source>
</evidence>
<dbReference type="PROSITE" id="PS50977">
    <property type="entry name" value="HTH_TETR_2"/>
    <property type="match status" value="1"/>
</dbReference>
<organism evidence="7 8">
    <name type="scientific">[Clostridium] citroniae WAL-19142</name>
    <dbReference type="NCBI Taxonomy" id="742734"/>
    <lineage>
        <taxon>Bacteria</taxon>
        <taxon>Bacillati</taxon>
        <taxon>Bacillota</taxon>
        <taxon>Clostridia</taxon>
        <taxon>Lachnospirales</taxon>
        <taxon>Lachnospiraceae</taxon>
        <taxon>Enterocloster</taxon>
    </lineage>
</organism>
<keyword evidence="2" id="KW-0805">Transcription regulation</keyword>
<comment type="caution">
    <text evidence="7">The sequence shown here is derived from an EMBL/GenBank/DDBJ whole genome shotgun (WGS) entry which is preliminary data.</text>
</comment>
<dbReference type="PANTHER" id="PTHR30055:SF175">
    <property type="entry name" value="HTH-TYPE TRANSCRIPTIONAL REPRESSOR KSTR2"/>
    <property type="match status" value="1"/>
</dbReference>
<evidence type="ECO:0000256" key="2">
    <source>
        <dbReference type="ARBA" id="ARBA00023015"/>
    </source>
</evidence>
<dbReference type="PATRIC" id="fig|742734.4.peg.315"/>
<dbReference type="SUPFAM" id="SSF46689">
    <property type="entry name" value="Homeodomain-like"/>
    <property type="match status" value="1"/>
</dbReference>
<gene>
    <name evidence="7" type="ORF">HMPREF9470_00293</name>
</gene>
<evidence type="ECO:0000313" key="8">
    <source>
        <dbReference type="Proteomes" id="UP000037392"/>
    </source>
</evidence>
<accession>A0A0J9BJY4</accession>
<dbReference type="GO" id="GO:0000976">
    <property type="term" value="F:transcription cis-regulatory region binding"/>
    <property type="evidence" value="ECO:0007669"/>
    <property type="project" value="TreeGrafter"/>
</dbReference>
<sequence length="200" mass="22997">MAKKNTRNTRGKIVNAAWKLFYEQGYEDTTVEEIIELSHTSKGSFYHYFDGKDALLSTLSLLFDEKYEELMEILDARPQMSAMDRLLFLNSELFGMIENSISMDLLARLLSTQLITNGEKHLLDHNRTYYKLLRKIIAQGQDSGQLNTGSSVSEMVKLYALSERALLYDWCLCQGEYSLRRYSVSVMPAFLSSFLPSQEV</sequence>
<keyword evidence="1" id="KW-0678">Repressor</keyword>
<feature type="DNA-binding region" description="H-T-H motif" evidence="5">
    <location>
        <begin position="30"/>
        <end position="49"/>
    </location>
</feature>
<dbReference type="EMBL" id="ADLK01000045">
    <property type="protein sequence ID" value="KMW13372.1"/>
    <property type="molecule type" value="Genomic_DNA"/>
</dbReference>
<evidence type="ECO:0000256" key="5">
    <source>
        <dbReference type="PROSITE-ProRule" id="PRU00335"/>
    </source>
</evidence>
<keyword evidence="4" id="KW-0804">Transcription</keyword>
<dbReference type="PANTHER" id="PTHR30055">
    <property type="entry name" value="HTH-TYPE TRANSCRIPTIONAL REGULATOR RUTR"/>
    <property type="match status" value="1"/>
</dbReference>
<evidence type="ECO:0000259" key="6">
    <source>
        <dbReference type="PROSITE" id="PS50977"/>
    </source>
</evidence>
<dbReference type="InterPro" id="IPR009057">
    <property type="entry name" value="Homeodomain-like_sf"/>
</dbReference>
<dbReference type="Pfam" id="PF00440">
    <property type="entry name" value="TetR_N"/>
    <property type="match status" value="1"/>
</dbReference>
<dbReference type="GeneID" id="93163771"/>
<dbReference type="InterPro" id="IPR036271">
    <property type="entry name" value="Tet_transcr_reg_TetR-rel_C_sf"/>
</dbReference>
<feature type="domain" description="HTH tetR-type" evidence="6">
    <location>
        <begin position="7"/>
        <end position="67"/>
    </location>
</feature>